<dbReference type="RefSeq" id="YP_009218328.1">
    <property type="nucleotide sequence ID" value="NC_029009.1"/>
</dbReference>
<feature type="region of interest" description="Disordered" evidence="1">
    <location>
        <begin position="265"/>
        <end position="290"/>
    </location>
</feature>
<feature type="compositionally biased region" description="Basic and acidic residues" evidence="1">
    <location>
        <begin position="265"/>
        <end position="275"/>
    </location>
</feature>
<dbReference type="GeneID" id="26644476"/>
<evidence type="ECO:0000313" key="3">
    <source>
        <dbReference type="Proteomes" id="UP000032402"/>
    </source>
</evidence>
<evidence type="ECO:0000313" key="2">
    <source>
        <dbReference type="EMBL" id="AJP61434.1"/>
    </source>
</evidence>
<proteinExistence type="predicted"/>
<dbReference type="OrthoDB" id="13126at10239"/>
<keyword evidence="3" id="KW-1185">Reference proteome</keyword>
<name>A0A0C5KL07_9CAUD</name>
<dbReference type="KEGG" id="vg:26644476"/>
<organism evidence="2 3">
    <name type="scientific">Enterococcus phage EFDG1</name>
    <dbReference type="NCBI Taxonomy" id="1597976"/>
    <lineage>
        <taxon>Viruses</taxon>
        <taxon>Duplodnaviria</taxon>
        <taxon>Heunggongvirae</taxon>
        <taxon>Uroviricota</taxon>
        <taxon>Caudoviricetes</taxon>
        <taxon>Herelleviridae</taxon>
        <taxon>Brockvirinae</taxon>
        <taxon>Schiekvirus</taxon>
        <taxon>Schiekvirus EFDG1</taxon>
    </lineage>
</organism>
<dbReference type="Proteomes" id="UP000032402">
    <property type="component" value="Segment"/>
</dbReference>
<dbReference type="EMBL" id="KP339049">
    <property type="protein sequence ID" value="AJP61434.1"/>
    <property type="molecule type" value="Genomic_DNA"/>
</dbReference>
<reference evidence="2 3" key="1">
    <citation type="journal article" date="2015" name="Appl. Environ. Microbiol.">
        <title>Targeting Enterococcus faecalis Biofilms with Phage Therapy.</title>
        <authorList>
            <person name="Khalifa L."/>
            <person name="Brosh Y."/>
            <person name="Gelman D."/>
            <person name="Coppenhagen-Glazer S."/>
            <person name="Beyth S."/>
            <person name="Poradosu-Cohen R."/>
            <person name="Que Y.A."/>
            <person name="Beyth N."/>
            <person name="Hazan R."/>
        </authorList>
    </citation>
    <scope>NUCLEOTIDE SEQUENCE [LARGE SCALE GENOMIC DNA]</scope>
</reference>
<feature type="compositionally biased region" description="Gly residues" evidence="1">
    <location>
        <begin position="279"/>
        <end position="290"/>
    </location>
</feature>
<accession>A0A0C5KL07</accession>
<protein>
    <submittedName>
        <fullName evidence="2">Uncharacterized protein</fullName>
    </submittedName>
</protein>
<evidence type="ECO:0000256" key="1">
    <source>
        <dbReference type="SAM" id="MobiDB-lite"/>
    </source>
</evidence>
<sequence length="290" mass="32935">MANEPTRFSSSGSTGNPKQYMNVSRLEFETKGMDTFVMNRGINILWERAWLCTCRNPMTLAPDSNCPICRGRGIAYQPAVKDIMIIQSQEKGVSNQDLGLFDSGTAIGTTPIDSKITFRDRITVPDVEIYQSFIFNVNSRRLETGMFLSYDVKRLEDVYGDKGQVLVEGKDFTMDYSTNTFYPKQHLLNTNISINMAVTLRYLVIDLLKESRYQYTKFGVKEPLFENLPRKLLLKREDIFVDSEPFVLEVDTKSRLEALEKEKEVTESKMVDPKRTGSSAGGFFGGKLNG</sequence>